<dbReference type="HOGENOM" id="CLU_066253_0_0_1"/>
<feature type="region of interest" description="Disordered" evidence="1">
    <location>
        <begin position="171"/>
        <end position="193"/>
    </location>
</feature>
<dbReference type="EMBL" id="KN846958">
    <property type="protein sequence ID" value="KIW68093.1"/>
    <property type="molecule type" value="Genomic_DNA"/>
</dbReference>
<name>A0A0D2FJ61_9EURO</name>
<organism evidence="2 3">
    <name type="scientific">Phialophora macrospora</name>
    <dbReference type="NCBI Taxonomy" id="1851006"/>
    <lineage>
        <taxon>Eukaryota</taxon>
        <taxon>Fungi</taxon>
        <taxon>Dikarya</taxon>
        <taxon>Ascomycota</taxon>
        <taxon>Pezizomycotina</taxon>
        <taxon>Eurotiomycetes</taxon>
        <taxon>Chaetothyriomycetidae</taxon>
        <taxon>Chaetothyriales</taxon>
        <taxon>Herpotrichiellaceae</taxon>
        <taxon>Phialophora</taxon>
    </lineage>
</organism>
<gene>
    <name evidence="2" type="ORF">PV04_04061</name>
</gene>
<feature type="compositionally biased region" description="Basic and acidic residues" evidence="1">
    <location>
        <begin position="325"/>
        <end position="334"/>
    </location>
</feature>
<evidence type="ECO:0000256" key="1">
    <source>
        <dbReference type="SAM" id="MobiDB-lite"/>
    </source>
</evidence>
<dbReference type="AlphaFoldDB" id="A0A0D2FJ61"/>
<protein>
    <submittedName>
        <fullName evidence="2">Uncharacterized protein</fullName>
    </submittedName>
</protein>
<dbReference type="Proteomes" id="UP000054266">
    <property type="component" value="Unassembled WGS sequence"/>
</dbReference>
<evidence type="ECO:0000313" key="3">
    <source>
        <dbReference type="Proteomes" id="UP000054266"/>
    </source>
</evidence>
<proteinExistence type="predicted"/>
<reference evidence="2 3" key="1">
    <citation type="submission" date="2015-01" db="EMBL/GenBank/DDBJ databases">
        <title>The Genome Sequence of Capronia semiimmersa CBS27337.</title>
        <authorList>
            <consortium name="The Broad Institute Genomics Platform"/>
            <person name="Cuomo C."/>
            <person name="de Hoog S."/>
            <person name="Gorbushina A."/>
            <person name="Stielow B."/>
            <person name="Teixiera M."/>
            <person name="Abouelleil A."/>
            <person name="Chapman S.B."/>
            <person name="Priest M."/>
            <person name="Young S.K."/>
            <person name="Wortman J."/>
            <person name="Nusbaum C."/>
            <person name="Birren B."/>
        </authorList>
    </citation>
    <scope>NUCLEOTIDE SEQUENCE [LARGE SCALE GENOMIC DNA]</scope>
    <source>
        <strain evidence="2 3">CBS 27337</strain>
    </source>
</reference>
<accession>A0A0D2FJ61</accession>
<sequence length="358" mass="40771">MPQPWQQDSDNDVEVRSESTVHITLVMRGAGTQDGSEARAIHPISLPEVTTVLPIRPALPAMHREIAAHGRFWCGTMDVMSAEPQNPFPATVCTQQETPTFTFGEPPSLYESAVECPPPSKAEERVKPGPGEVMFTSCGRYPPSARPSKAARRPEYDDATMEDFRRHLGVIDCRGDPSKPSSNTSPYPPSESPHTWNCALKDYEVQSMLLKQVKRERDLTIKQEFEDRGWYSSRSRPYHVPATENHTSQHCQNQLMMMELEKELENARERPGENTERVQNTQQAWNVPARKSAQVDQQMQLMLLEQQNKHRLTQVRRNEAAYTPEEQRLAREQSTRELLAEQARYHPPPSGSPTVTFR</sequence>
<feature type="region of interest" description="Disordered" evidence="1">
    <location>
        <begin position="111"/>
        <end position="156"/>
    </location>
</feature>
<keyword evidence="3" id="KW-1185">Reference proteome</keyword>
<evidence type="ECO:0000313" key="2">
    <source>
        <dbReference type="EMBL" id="KIW68093.1"/>
    </source>
</evidence>
<feature type="region of interest" description="Disordered" evidence="1">
    <location>
        <begin position="312"/>
        <end position="334"/>
    </location>
</feature>